<feature type="transmembrane region" description="Helical" evidence="12">
    <location>
        <begin position="585"/>
        <end position="605"/>
    </location>
</feature>
<feature type="compositionally biased region" description="Low complexity" evidence="11">
    <location>
        <begin position="805"/>
        <end position="824"/>
    </location>
</feature>
<dbReference type="Gene3D" id="2.60.120.610">
    <property type="entry name" value="arabinofuranosyltransferase like domain"/>
    <property type="match status" value="1"/>
</dbReference>
<feature type="transmembrane region" description="Helical" evidence="12">
    <location>
        <begin position="528"/>
        <end position="549"/>
    </location>
</feature>
<evidence type="ECO:0000256" key="5">
    <source>
        <dbReference type="ARBA" id="ARBA00022676"/>
    </source>
</evidence>
<evidence type="ECO:0000256" key="12">
    <source>
        <dbReference type="SAM" id="Phobius"/>
    </source>
</evidence>
<keyword evidence="5" id="KW-0328">Glycosyltransferase</keyword>
<keyword evidence="7 12" id="KW-0812">Transmembrane</keyword>
<feature type="transmembrane region" description="Helical" evidence="12">
    <location>
        <begin position="658"/>
        <end position="676"/>
    </location>
</feature>
<evidence type="ECO:0000256" key="3">
    <source>
        <dbReference type="ARBA" id="ARBA00008195"/>
    </source>
</evidence>
<dbReference type="GO" id="GO:0005886">
    <property type="term" value="C:plasma membrane"/>
    <property type="evidence" value="ECO:0007669"/>
    <property type="project" value="UniProtKB-SubCell"/>
</dbReference>
<comment type="subcellular location">
    <subcellularLocation>
        <location evidence="2">Cell membrane</location>
        <topology evidence="2">Multi-pass membrane protein</topology>
    </subcellularLocation>
</comment>
<dbReference type="AlphaFoldDB" id="A0A2U9PZH7"/>
<organism evidence="16 17">
    <name type="scientific">Mycolicibacterium smegmatis (strain MKD8)</name>
    <name type="common">Mycobacterium smegmatis</name>
    <dbReference type="NCBI Taxonomy" id="1214915"/>
    <lineage>
        <taxon>Bacteria</taxon>
        <taxon>Bacillati</taxon>
        <taxon>Actinomycetota</taxon>
        <taxon>Actinomycetes</taxon>
        <taxon>Mycobacteriales</taxon>
        <taxon>Mycobacteriaceae</taxon>
        <taxon>Mycolicibacterium</taxon>
    </lineage>
</organism>
<accession>A0A2U9PZH7</accession>
<feature type="transmembrane region" description="Helical" evidence="12">
    <location>
        <begin position="696"/>
        <end position="720"/>
    </location>
</feature>
<evidence type="ECO:0000256" key="4">
    <source>
        <dbReference type="ARBA" id="ARBA00022475"/>
    </source>
</evidence>
<evidence type="ECO:0000256" key="6">
    <source>
        <dbReference type="ARBA" id="ARBA00022679"/>
    </source>
</evidence>
<dbReference type="InterPro" id="IPR032731">
    <property type="entry name" value="Arabino_trans_C"/>
</dbReference>
<comment type="similarity">
    <text evidence="3">Belongs to the emb family.</text>
</comment>
<dbReference type="Pfam" id="PF04602">
    <property type="entry name" value="Arabinose_trans"/>
    <property type="match status" value="1"/>
</dbReference>
<keyword evidence="9 12" id="KW-0472">Membrane</keyword>
<dbReference type="Pfam" id="PF17689">
    <property type="entry name" value="Arabino_trans_N"/>
    <property type="match status" value="1"/>
</dbReference>
<evidence type="ECO:0000256" key="10">
    <source>
        <dbReference type="ARBA" id="ARBA00023316"/>
    </source>
</evidence>
<evidence type="ECO:0000256" key="7">
    <source>
        <dbReference type="ARBA" id="ARBA00022692"/>
    </source>
</evidence>
<dbReference type="GO" id="GO:0071766">
    <property type="term" value="P:Actinobacterium-type cell wall biogenesis"/>
    <property type="evidence" value="ECO:0007669"/>
    <property type="project" value="InterPro"/>
</dbReference>
<sequence length="1085" mass="116491">MATDIPLASKPVTGPHAAGGSNHRTARLVAIIAGLLGTLMAIATPLLPVEQTTAELNWPQNGVWQSVDAPLIGYVATDLTVTVPCQAAAGLVGPENRNRSVLLSTVPKQAPKAIDRGLLIERINNDLTVIVRNTPVVSAPLEQVLSPDCRYLTFTAHADKVTGEFVGLTQGPDDDDPGEAVRGERSGYDFRPQIVGVFTDLSGPAPEGLQLSATIDTRYSTSPTLLKLLAMIVGVAMTVIALGALHVLDCADGRRHKRFLPSRWWSMTPLDGLVSAMLVWWHFVGANTADDGYILTMARVSEHAGYMANYYRWFGTPESPFGWYYDLLALWAHVSTASVWMRFPTLLMGLACWWVISREVIPRLGAAAKHSRAAAWTAAGLFLAFWLPLNNGLRPEPIIALGILLTWCSVERGVATSRLLPVAVAIIIGALTLFSGPTGIAAVGALLVAVGPLKTIVAAHVSRFGYWALLAPIAAAGTVTIFLIFRDQTLAAELQASSFKSAVGPSLAWFDEHIRYSRLFTTSPDGSVARRFAVLTLLLALAVSIAMTLRKGRIPGTALGPSRRIIGITIISFLAMMFTPTKWTHHFGVFAGLAGCLGALAAVAVTTTAMKSRRNRTVFGAAVLFVTALSFATVNGWWYVSNFGVPWSNSFPEFKFGFTTMLLGLSVLALLVAAWFHFSGRDLSPDRPRRRWQRLLAAPLAVATWALVIFEVISLTLGMINQYPAWSVGRSNLNALTGKTCGLANDVMVEENANAGMLTPIGEPAGQALGAVTSSGFGPNGIPSDVSADPVMEQPGTDNFADSDSGVVTSTEVGTEGGTTAAAGVNGSRARLPYGLNPATTPVLGSWRSGTQQPAVLRSAWYRLPDRDQAGPLLVVSAAGRFDQGEVEVQWATDEQAAADKPGGSITFGDVGAAPAWRNLRAPLSAIPSEATQIRLVASDDDLAPQHWIALTPPRIPELRTLQEVVGSSDPVMLDWLVGLAFPCQRPFDHRYGVVEVPKWRILPDRFGAEANSPVMDYLGGGPLGITELLLRPSSVPTYLKDDWYRDWGSLQRLTPWYPDAQPARLDLGTATRSGWWSPAPLRLS</sequence>
<feature type="transmembrane region" description="Helical" evidence="12">
    <location>
        <begin position="617"/>
        <end position="638"/>
    </location>
</feature>
<dbReference type="Gene3D" id="3.40.190.160">
    <property type="match status" value="1"/>
</dbReference>
<dbReference type="InterPro" id="IPR042486">
    <property type="entry name" value="Arabino_trans_C_2"/>
</dbReference>
<comment type="function">
    <text evidence="1">Arabinosyl transferase responsible for the polymerization of arabinose into the arabinan of arabinogalactan.</text>
</comment>
<evidence type="ECO:0000259" key="13">
    <source>
        <dbReference type="Pfam" id="PF04602"/>
    </source>
</evidence>
<feature type="region of interest" description="Disordered" evidence="11">
    <location>
        <begin position="797"/>
        <end position="824"/>
    </location>
</feature>
<dbReference type="GO" id="GO:0071555">
    <property type="term" value="P:cell wall organization"/>
    <property type="evidence" value="ECO:0007669"/>
    <property type="project" value="UniProtKB-KW"/>
</dbReference>
<dbReference type="EMBL" id="CP027541">
    <property type="protein sequence ID" value="AWT57206.1"/>
    <property type="molecule type" value="Genomic_DNA"/>
</dbReference>
<keyword evidence="6 16" id="KW-0808">Transferase</keyword>
<proteinExistence type="inferred from homology"/>
<evidence type="ECO:0000313" key="17">
    <source>
        <dbReference type="Proteomes" id="UP000011200"/>
    </source>
</evidence>
<feature type="transmembrane region" description="Helical" evidence="12">
    <location>
        <begin position="28"/>
        <end position="47"/>
    </location>
</feature>
<feature type="transmembrane region" description="Helical" evidence="12">
    <location>
        <begin position="464"/>
        <end position="485"/>
    </location>
</feature>
<keyword evidence="10" id="KW-0961">Cell wall biogenesis/degradation</keyword>
<evidence type="ECO:0000256" key="9">
    <source>
        <dbReference type="ARBA" id="ARBA00023136"/>
    </source>
</evidence>
<name>A0A2U9PZH7_MYCSE</name>
<feature type="domain" description="Arabinofuranosyltransferase central" evidence="13">
    <location>
        <begin position="222"/>
        <end position="678"/>
    </location>
</feature>
<evidence type="ECO:0000259" key="14">
    <source>
        <dbReference type="Pfam" id="PF14896"/>
    </source>
</evidence>
<dbReference type="InterPro" id="IPR027451">
    <property type="entry name" value="EmbABC_dom1"/>
</dbReference>
<evidence type="ECO:0000256" key="1">
    <source>
        <dbReference type="ARBA" id="ARBA00003001"/>
    </source>
</evidence>
<gene>
    <name evidence="16" type="ORF">D806_062730</name>
</gene>
<feature type="region of interest" description="Disordered" evidence="11">
    <location>
        <begin position="1"/>
        <end position="21"/>
    </location>
</feature>
<dbReference type="InterPro" id="IPR007680">
    <property type="entry name" value="Arabino_trans_central"/>
</dbReference>
<feature type="domain" description="Arabinosyltransferase C-terminal" evidence="14">
    <location>
        <begin position="712"/>
        <end position="1083"/>
    </location>
</feature>
<evidence type="ECO:0000256" key="2">
    <source>
        <dbReference type="ARBA" id="ARBA00004651"/>
    </source>
</evidence>
<dbReference type="Gene3D" id="2.60.120.940">
    <property type="entry name" value="EmbC, C-terminal domain, subdomain 2"/>
    <property type="match status" value="1"/>
</dbReference>
<evidence type="ECO:0000313" key="16">
    <source>
        <dbReference type="EMBL" id="AWT57206.1"/>
    </source>
</evidence>
<dbReference type="InterPro" id="IPR040920">
    <property type="entry name" value="Arabino_trans_N"/>
</dbReference>
<evidence type="ECO:0000256" key="11">
    <source>
        <dbReference type="SAM" id="MobiDB-lite"/>
    </source>
</evidence>
<keyword evidence="4" id="KW-1003">Cell membrane</keyword>
<protein>
    <submittedName>
        <fullName evidence="16">Putative arabinosyltransferase A</fullName>
    </submittedName>
</protein>
<feature type="transmembrane region" description="Helical" evidence="12">
    <location>
        <begin position="419"/>
        <end position="452"/>
    </location>
</feature>
<feature type="transmembrane region" description="Helical" evidence="12">
    <location>
        <begin position="228"/>
        <end position="251"/>
    </location>
</feature>
<evidence type="ECO:0000256" key="8">
    <source>
        <dbReference type="ARBA" id="ARBA00022989"/>
    </source>
</evidence>
<feature type="transmembrane region" description="Helical" evidence="12">
    <location>
        <begin position="263"/>
        <end position="283"/>
    </location>
</feature>
<dbReference type="Proteomes" id="UP000011200">
    <property type="component" value="Chromosome"/>
</dbReference>
<dbReference type="RefSeq" id="WP_051065219.1">
    <property type="nucleotide sequence ID" value="NZ_CP027541.1"/>
</dbReference>
<reference evidence="17" key="2">
    <citation type="submission" date="2018-03" db="EMBL/GenBank/DDBJ databases">
        <authorList>
            <person name="Derbyshire K."/>
            <person name="Gray T.A."/>
            <person name="Champion M."/>
        </authorList>
    </citation>
    <scope>NUCLEOTIDE SEQUENCE [LARGE SCALE GENOMIC DNA]</scope>
    <source>
        <strain evidence="17">MKD8</strain>
    </source>
</reference>
<keyword evidence="8 12" id="KW-1133">Transmembrane helix</keyword>
<evidence type="ECO:0000259" key="15">
    <source>
        <dbReference type="Pfam" id="PF17689"/>
    </source>
</evidence>
<reference evidence="16 17" key="1">
    <citation type="journal article" date="2013" name="Genome Announc.">
        <title>Draft genome sequence of MKD8, a conjugal recipient Mycobacterium smegmatis strain.</title>
        <authorList>
            <person name="Gray T.A."/>
            <person name="Palumbo M.J."/>
            <person name="Derbyshire K.M."/>
        </authorList>
    </citation>
    <scope>NUCLEOTIDE SEQUENCE [LARGE SCALE GENOMIC DNA]</scope>
    <source>
        <strain evidence="16 17">MKD8</strain>
    </source>
</reference>
<feature type="domain" description="Arabinosyltransferas concanavalin like" evidence="15">
    <location>
        <begin position="50"/>
        <end position="218"/>
    </location>
</feature>
<dbReference type="Pfam" id="PF14896">
    <property type="entry name" value="Arabino_trans_C"/>
    <property type="match status" value="1"/>
</dbReference>
<dbReference type="GO" id="GO:0052636">
    <property type="term" value="F:arabinosyltransferase activity"/>
    <property type="evidence" value="ECO:0007669"/>
    <property type="project" value="InterPro"/>
</dbReference>